<sequence length="285" mass="28878">MPGEVPGEDIDAEFAALMADVDLPEEADDGAASSSEVDDAEADVQETEPGDQAPAKVSIEDVPHNTYRDPEALPVPDVGVPDDISSLEGMARLGPAGEAVPAPVTQPEGLPHAIKVAVVLTPVANAQALAVLCAASELDCTVVPSSSGALAVKELVSSHVEWDVSELLAGAQTEPVEAAELAGALSRLSKAGVVLLTADLATDVGIEAGLSGTITARHYAGGTAGEETSAGLVLAAADPVVEDILVGMTRAEDVRGALRTSEVRPGRTARWLGRGLRGNKGPGAH</sequence>
<reference evidence="2 3" key="1">
    <citation type="submission" date="2020-11" db="EMBL/GenBank/DDBJ databases">
        <title>Actinomyces sp. ZJ750.</title>
        <authorList>
            <person name="Zhou J."/>
        </authorList>
    </citation>
    <scope>NUCLEOTIDE SEQUENCE [LARGE SCALE GENOMIC DNA]</scope>
    <source>
        <strain evidence="2 3">ZJ750</strain>
    </source>
</reference>
<gene>
    <name evidence="2" type="ORF">ID810_05180</name>
</gene>
<protein>
    <submittedName>
        <fullName evidence="2">Uncharacterized protein</fullName>
    </submittedName>
</protein>
<feature type="compositionally biased region" description="Acidic residues" evidence="1">
    <location>
        <begin position="36"/>
        <end position="49"/>
    </location>
</feature>
<evidence type="ECO:0000313" key="3">
    <source>
        <dbReference type="Proteomes" id="UP000594637"/>
    </source>
</evidence>
<dbReference type="Proteomes" id="UP000594637">
    <property type="component" value="Chromosome"/>
</dbReference>
<name>A0A7T0LML7_9ACTO</name>
<keyword evidence="3" id="KW-1185">Reference proteome</keyword>
<accession>A0A7T0LML7</accession>
<proteinExistence type="predicted"/>
<organism evidence="2 3">
    <name type="scientific">Actinomyces respiraculi</name>
    <dbReference type="NCBI Taxonomy" id="2744574"/>
    <lineage>
        <taxon>Bacteria</taxon>
        <taxon>Bacillati</taxon>
        <taxon>Actinomycetota</taxon>
        <taxon>Actinomycetes</taxon>
        <taxon>Actinomycetales</taxon>
        <taxon>Actinomycetaceae</taxon>
        <taxon>Actinomyces</taxon>
    </lineage>
</organism>
<evidence type="ECO:0000256" key="1">
    <source>
        <dbReference type="SAM" id="MobiDB-lite"/>
    </source>
</evidence>
<dbReference type="EMBL" id="CP063989">
    <property type="protein sequence ID" value="QPL06571.1"/>
    <property type="molecule type" value="Genomic_DNA"/>
</dbReference>
<dbReference type="KEGG" id="arep:ID810_05180"/>
<feature type="region of interest" description="Disordered" evidence="1">
    <location>
        <begin position="19"/>
        <end position="58"/>
    </location>
</feature>
<dbReference type="AlphaFoldDB" id="A0A7T0LML7"/>
<evidence type="ECO:0000313" key="2">
    <source>
        <dbReference type="EMBL" id="QPL06571.1"/>
    </source>
</evidence>